<evidence type="ECO:0000313" key="1">
    <source>
        <dbReference type="EMBL" id="KIL58657.1"/>
    </source>
</evidence>
<dbReference type="AlphaFoldDB" id="A0A0C2WBK1"/>
<dbReference type="Proteomes" id="UP000054549">
    <property type="component" value="Unassembled WGS sequence"/>
</dbReference>
<keyword evidence="2" id="KW-1185">Reference proteome</keyword>
<name>A0A0C2WBK1_AMAMK</name>
<dbReference type="EMBL" id="KN818332">
    <property type="protein sequence ID" value="KIL58657.1"/>
    <property type="molecule type" value="Genomic_DNA"/>
</dbReference>
<evidence type="ECO:0000313" key="2">
    <source>
        <dbReference type="Proteomes" id="UP000054549"/>
    </source>
</evidence>
<dbReference type="HOGENOM" id="CLU_2399196_0_0_1"/>
<accession>A0A0C2WBK1</accession>
<sequence>MLRYQSCSGECQYVISRAQLGIQLVGLASLAHRDRCFHCANIIGTLLISSRCLNSNQDIGDDVIAAIACSEVQLEVLQMPRTLETTTPMFCVP</sequence>
<dbReference type="InParanoid" id="A0A0C2WBK1"/>
<reference evidence="1 2" key="1">
    <citation type="submission" date="2014-04" db="EMBL/GenBank/DDBJ databases">
        <title>Evolutionary Origins and Diversification of the Mycorrhizal Mutualists.</title>
        <authorList>
            <consortium name="DOE Joint Genome Institute"/>
            <consortium name="Mycorrhizal Genomics Consortium"/>
            <person name="Kohler A."/>
            <person name="Kuo A."/>
            <person name="Nagy L.G."/>
            <person name="Floudas D."/>
            <person name="Copeland A."/>
            <person name="Barry K.W."/>
            <person name="Cichocki N."/>
            <person name="Veneault-Fourrey C."/>
            <person name="LaButti K."/>
            <person name="Lindquist E.A."/>
            <person name="Lipzen A."/>
            <person name="Lundell T."/>
            <person name="Morin E."/>
            <person name="Murat C."/>
            <person name="Riley R."/>
            <person name="Ohm R."/>
            <person name="Sun H."/>
            <person name="Tunlid A."/>
            <person name="Henrissat B."/>
            <person name="Grigoriev I.V."/>
            <person name="Hibbett D.S."/>
            <person name="Martin F."/>
        </authorList>
    </citation>
    <scope>NUCLEOTIDE SEQUENCE [LARGE SCALE GENOMIC DNA]</scope>
    <source>
        <strain evidence="1 2">Koide BX008</strain>
    </source>
</reference>
<gene>
    <name evidence="1" type="ORF">M378DRAFT_308828</name>
</gene>
<protein>
    <submittedName>
        <fullName evidence="1">Uncharacterized protein</fullName>
    </submittedName>
</protein>
<organism evidence="1 2">
    <name type="scientific">Amanita muscaria (strain Koide BX008)</name>
    <dbReference type="NCBI Taxonomy" id="946122"/>
    <lineage>
        <taxon>Eukaryota</taxon>
        <taxon>Fungi</taxon>
        <taxon>Dikarya</taxon>
        <taxon>Basidiomycota</taxon>
        <taxon>Agaricomycotina</taxon>
        <taxon>Agaricomycetes</taxon>
        <taxon>Agaricomycetidae</taxon>
        <taxon>Agaricales</taxon>
        <taxon>Pluteineae</taxon>
        <taxon>Amanitaceae</taxon>
        <taxon>Amanita</taxon>
    </lineage>
</organism>
<proteinExistence type="predicted"/>